<dbReference type="InterPro" id="IPR007044">
    <property type="entry name" value="Cyclodeamin/CycHdrlase"/>
</dbReference>
<sequence>MSHRTARSSACSRLLEEVSVNERLTELSCEEFVDRLASEEGVPGGGGAAALVGSLAAALCSMAGALTVGKPRYAAVEPEVTAILEDAEDVRFRLLELVDDDAAGFSPLLDAYALPKDDPRRAAAVESATRGACMAPLAMMGECCRAIVLLEEMAGRCSRLLASDVACGALLASAALQAASVNVFVNTASLPSDETTSSIELACSEMLDEFVPRSRALARRLAERSVR</sequence>
<accession>A0A9D1Z971</accession>
<dbReference type="SUPFAM" id="SSF101262">
    <property type="entry name" value="Methenyltetrahydrofolate cyclohydrolase-like"/>
    <property type="match status" value="1"/>
</dbReference>
<protein>
    <submittedName>
        <fullName evidence="2">Cyclodeaminase/cyclohydrolase family protein</fullName>
    </submittedName>
</protein>
<dbReference type="Pfam" id="PF04961">
    <property type="entry name" value="FTCD_C"/>
    <property type="match status" value="1"/>
</dbReference>
<feature type="domain" description="Cyclodeaminase/cyclohydrolase" evidence="1">
    <location>
        <begin position="28"/>
        <end position="200"/>
    </location>
</feature>
<dbReference type="AlphaFoldDB" id="A0A9D1Z971"/>
<reference evidence="2" key="1">
    <citation type="journal article" date="2021" name="PeerJ">
        <title>Extensive microbial diversity within the chicken gut microbiome revealed by metagenomics and culture.</title>
        <authorList>
            <person name="Gilroy R."/>
            <person name="Ravi A."/>
            <person name="Getino M."/>
            <person name="Pursley I."/>
            <person name="Horton D.L."/>
            <person name="Alikhan N.F."/>
            <person name="Baker D."/>
            <person name="Gharbi K."/>
            <person name="Hall N."/>
            <person name="Watson M."/>
            <person name="Adriaenssens E.M."/>
            <person name="Foster-Nyarko E."/>
            <person name="Jarju S."/>
            <person name="Secka A."/>
            <person name="Antonio M."/>
            <person name="Oren A."/>
            <person name="Chaudhuri R.R."/>
            <person name="La Ragione R."/>
            <person name="Hildebrand F."/>
            <person name="Pallen M.J."/>
        </authorList>
    </citation>
    <scope>NUCLEOTIDE SEQUENCE</scope>
    <source>
        <strain evidence="2">ChiHjej10B9-743</strain>
    </source>
</reference>
<dbReference type="InterPro" id="IPR036178">
    <property type="entry name" value="Formintransfe-cycloase-like_sf"/>
</dbReference>
<dbReference type="GO" id="GO:0003824">
    <property type="term" value="F:catalytic activity"/>
    <property type="evidence" value="ECO:0007669"/>
    <property type="project" value="InterPro"/>
</dbReference>
<comment type="caution">
    <text evidence="2">The sequence shown here is derived from an EMBL/GenBank/DDBJ whole genome shotgun (WGS) entry which is preliminary data.</text>
</comment>
<evidence type="ECO:0000259" key="1">
    <source>
        <dbReference type="Pfam" id="PF04961"/>
    </source>
</evidence>
<reference evidence="2" key="2">
    <citation type="submission" date="2021-04" db="EMBL/GenBank/DDBJ databases">
        <authorList>
            <person name="Gilroy R."/>
        </authorList>
    </citation>
    <scope>NUCLEOTIDE SEQUENCE</scope>
    <source>
        <strain evidence="2">ChiHjej10B9-743</strain>
    </source>
</reference>
<dbReference type="Gene3D" id="1.20.120.680">
    <property type="entry name" value="Formiminotetrahydrofolate cyclodeaminase monomer, up-and-down helical bundle"/>
    <property type="match status" value="1"/>
</dbReference>
<proteinExistence type="predicted"/>
<evidence type="ECO:0000313" key="3">
    <source>
        <dbReference type="Proteomes" id="UP000824133"/>
    </source>
</evidence>
<organism evidence="2 3">
    <name type="scientific">Candidatus Olsenella excrementavium</name>
    <dbReference type="NCBI Taxonomy" id="2838709"/>
    <lineage>
        <taxon>Bacteria</taxon>
        <taxon>Bacillati</taxon>
        <taxon>Actinomycetota</taxon>
        <taxon>Coriobacteriia</taxon>
        <taxon>Coriobacteriales</taxon>
        <taxon>Atopobiaceae</taxon>
        <taxon>Olsenella</taxon>
    </lineage>
</organism>
<evidence type="ECO:0000313" key="2">
    <source>
        <dbReference type="EMBL" id="HIY79236.1"/>
    </source>
</evidence>
<dbReference type="EMBL" id="DXCP01000015">
    <property type="protein sequence ID" value="HIY79236.1"/>
    <property type="molecule type" value="Genomic_DNA"/>
</dbReference>
<dbReference type="Proteomes" id="UP000824133">
    <property type="component" value="Unassembled WGS sequence"/>
</dbReference>
<gene>
    <name evidence="2" type="ORF">IAA42_02210</name>
</gene>
<name>A0A9D1Z971_9ACTN</name>